<evidence type="ECO:0000313" key="6">
    <source>
        <dbReference type="Proteomes" id="UP000238348"/>
    </source>
</evidence>
<dbReference type="CDD" id="cd06170">
    <property type="entry name" value="LuxR_C_like"/>
    <property type="match status" value="1"/>
</dbReference>
<dbReference type="PROSITE" id="PS50043">
    <property type="entry name" value="HTH_LUXR_2"/>
    <property type="match status" value="1"/>
</dbReference>
<keyword evidence="3" id="KW-0804">Transcription</keyword>
<dbReference type="InterPro" id="IPR016032">
    <property type="entry name" value="Sig_transdc_resp-reg_C-effctor"/>
</dbReference>
<feature type="domain" description="HTH luxR-type" evidence="4">
    <location>
        <begin position="192"/>
        <end position="257"/>
    </location>
</feature>
<gene>
    <name evidence="5" type="ORF">SOCE26_073570</name>
</gene>
<dbReference type="RefSeq" id="WP_159397651.1">
    <property type="nucleotide sequence ID" value="NZ_CP012673.1"/>
</dbReference>
<dbReference type="PRINTS" id="PR00038">
    <property type="entry name" value="HTHLUXR"/>
</dbReference>
<dbReference type="SUPFAM" id="SSF46894">
    <property type="entry name" value="C-terminal effector domain of the bipartite response regulators"/>
    <property type="match status" value="1"/>
</dbReference>
<sequence>MGFTCLRFEDVRRLIHTFRALEEPAPSPAPRGARLVEILCELVGATSGFIGLISDFADSAGGKMHDLADAGFASSGERAAVVEGLTRRGCAADPAMRALLRRPIAASTCSRRELVDDAAWHRSPYVAEIRRAAGVHDVLYGISPGPSPKTAYGLCLYRQRSELPFDAVERELLALFQHEAAAIYRSRFDARAGGAPSRLSPRESTTLERLAEGLTEKQIAAELGLSPHTVHDYVKSLYRHFGVSSRGALLARTLRTRAAPRGEA</sequence>
<accession>A0A2L0F2Y2</accession>
<evidence type="ECO:0000256" key="2">
    <source>
        <dbReference type="ARBA" id="ARBA00023125"/>
    </source>
</evidence>
<evidence type="ECO:0000259" key="4">
    <source>
        <dbReference type="PROSITE" id="PS50043"/>
    </source>
</evidence>
<evidence type="ECO:0000256" key="3">
    <source>
        <dbReference type="ARBA" id="ARBA00023163"/>
    </source>
</evidence>
<dbReference type="GO" id="GO:0003677">
    <property type="term" value="F:DNA binding"/>
    <property type="evidence" value="ECO:0007669"/>
    <property type="project" value="UniProtKB-KW"/>
</dbReference>
<dbReference type="SMART" id="SM00421">
    <property type="entry name" value="HTH_LUXR"/>
    <property type="match status" value="1"/>
</dbReference>
<dbReference type="Proteomes" id="UP000238348">
    <property type="component" value="Chromosome"/>
</dbReference>
<dbReference type="OrthoDB" id="5498357at2"/>
<name>A0A2L0F2Y2_SORCE</name>
<organism evidence="5 6">
    <name type="scientific">Sorangium cellulosum</name>
    <name type="common">Polyangium cellulosum</name>
    <dbReference type="NCBI Taxonomy" id="56"/>
    <lineage>
        <taxon>Bacteria</taxon>
        <taxon>Pseudomonadati</taxon>
        <taxon>Myxococcota</taxon>
        <taxon>Polyangia</taxon>
        <taxon>Polyangiales</taxon>
        <taxon>Polyangiaceae</taxon>
        <taxon>Sorangium</taxon>
    </lineage>
</organism>
<evidence type="ECO:0000256" key="1">
    <source>
        <dbReference type="ARBA" id="ARBA00023015"/>
    </source>
</evidence>
<dbReference type="EMBL" id="CP012673">
    <property type="protein sequence ID" value="AUX45861.1"/>
    <property type="molecule type" value="Genomic_DNA"/>
</dbReference>
<keyword evidence="1" id="KW-0805">Transcription regulation</keyword>
<reference evidence="5 6" key="1">
    <citation type="submission" date="2015-09" db="EMBL/GenBank/DDBJ databases">
        <title>Sorangium comparison.</title>
        <authorList>
            <person name="Zaburannyi N."/>
            <person name="Bunk B."/>
            <person name="Overmann J."/>
            <person name="Mueller R."/>
        </authorList>
    </citation>
    <scope>NUCLEOTIDE SEQUENCE [LARGE SCALE GENOMIC DNA]</scope>
    <source>
        <strain evidence="5 6">So ce26</strain>
    </source>
</reference>
<proteinExistence type="predicted"/>
<dbReference type="Pfam" id="PF00196">
    <property type="entry name" value="GerE"/>
    <property type="match status" value="1"/>
</dbReference>
<keyword evidence="2" id="KW-0238">DNA-binding</keyword>
<dbReference type="PANTHER" id="PTHR44688">
    <property type="entry name" value="DNA-BINDING TRANSCRIPTIONAL ACTIVATOR DEVR_DOSR"/>
    <property type="match status" value="1"/>
</dbReference>
<protein>
    <recommendedName>
        <fullName evidence="4">HTH luxR-type domain-containing protein</fullName>
    </recommendedName>
</protein>
<evidence type="ECO:0000313" key="5">
    <source>
        <dbReference type="EMBL" id="AUX45861.1"/>
    </source>
</evidence>
<dbReference type="PANTHER" id="PTHR44688:SF16">
    <property type="entry name" value="DNA-BINDING TRANSCRIPTIONAL ACTIVATOR DEVR_DOSR"/>
    <property type="match status" value="1"/>
</dbReference>
<dbReference type="InterPro" id="IPR036388">
    <property type="entry name" value="WH-like_DNA-bd_sf"/>
</dbReference>
<dbReference type="AlphaFoldDB" id="A0A2L0F2Y2"/>
<dbReference type="Gene3D" id="1.10.10.10">
    <property type="entry name" value="Winged helix-like DNA-binding domain superfamily/Winged helix DNA-binding domain"/>
    <property type="match status" value="1"/>
</dbReference>
<dbReference type="GO" id="GO:0006355">
    <property type="term" value="P:regulation of DNA-templated transcription"/>
    <property type="evidence" value="ECO:0007669"/>
    <property type="project" value="InterPro"/>
</dbReference>
<dbReference type="InterPro" id="IPR000792">
    <property type="entry name" value="Tscrpt_reg_LuxR_C"/>
</dbReference>